<evidence type="ECO:0000313" key="2">
    <source>
        <dbReference type="EMBL" id="MCD2193006.1"/>
    </source>
</evidence>
<proteinExistence type="predicted"/>
<dbReference type="RefSeq" id="WP_230730661.1">
    <property type="nucleotide sequence ID" value="NZ_JAJNDB010000001.1"/>
</dbReference>
<protein>
    <submittedName>
        <fullName evidence="2">Uncharacterized protein</fullName>
    </submittedName>
</protein>
<name>A0ABS8P426_9PSEU</name>
<sequence>MDPSQARNPSALPDSSPQKQSELKLNAGIGIIGTVLSLFVTVVFFAVIDEPILGIVFAVVMVVSAVITLYVIGRMRRGAAEAAKSGTEAPAH</sequence>
<gene>
    <name evidence="2" type="ORF">LQ327_06335</name>
</gene>
<feature type="transmembrane region" description="Helical" evidence="1">
    <location>
        <begin position="25"/>
        <end position="46"/>
    </location>
</feature>
<accession>A0ABS8P426</accession>
<dbReference type="Proteomes" id="UP001199469">
    <property type="component" value="Unassembled WGS sequence"/>
</dbReference>
<keyword evidence="1" id="KW-1133">Transmembrane helix</keyword>
<evidence type="ECO:0000256" key="1">
    <source>
        <dbReference type="SAM" id="Phobius"/>
    </source>
</evidence>
<keyword evidence="1" id="KW-0472">Membrane</keyword>
<keyword evidence="3" id="KW-1185">Reference proteome</keyword>
<reference evidence="2 3" key="1">
    <citation type="submission" date="2021-11" db="EMBL/GenBank/DDBJ databases">
        <title>Draft genome sequence of Actinomycetospora sp. SF1 isolated from the rhizosphere soil.</title>
        <authorList>
            <person name="Duangmal K."/>
            <person name="Chantavorakit T."/>
        </authorList>
    </citation>
    <scope>NUCLEOTIDE SEQUENCE [LARGE SCALE GENOMIC DNA]</scope>
    <source>
        <strain evidence="2 3">TBRC 5722</strain>
    </source>
</reference>
<dbReference type="EMBL" id="JAJNDB010000001">
    <property type="protein sequence ID" value="MCD2193006.1"/>
    <property type="molecule type" value="Genomic_DNA"/>
</dbReference>
<keyword evidence="1" id="KW-0812">Transmembrane</keyword>
<comment type="caution">
    <text evidence="2">The sequence shown here is derived from an EMBL/GenBank/DDBJ whole genome shotgun (WGS) entry which is preliminary data.</text>
</comment>
<organism evidence="2 3">
    <name type="scientific">Actinomycetospora endophytica</name>
    <dbReference type="NCBI Taxonomy" id="2291215"/>
    <lineage>
        <taxon>Bacteria</taxon>
        <taxon>Bacillati</taxon>
        <taxon>Actinomycetota</taxon>
        <taxon>Actinomycetes</taxon>
        <taxon>Pseudonocardiales</taxon>
        <taxon>Pseudonocardiaceae</taxon>
        <taxon>Actinomycetospora</taxon>
    </lineage>
</organism>
<evidence type="ECO:0000313" key="3">
    <source>
        <dbReference type="Proteomes" id="UP001199469"/>
    </source>
</evidence>
<feature type="transmembrane region" description="Helical" evidence="1">
    <location>
        <begin position="52"/>
        <end position="72"/>
    </location>
</feature>